<feature type="transmembrane region" description="Helical" evidence="4">
    <location>
        <begin position="369"/>
        <end position="393"/>
    </location>
</feature>
<feature type="transmembrane region" description="Helical" evidence="4">
    <location>
        <begin position="281"/>
        <end position="299"/>
    </location>
</feature>
<sequence>MCRSDLQLEIWPLVLAHCCVTGTVLNFFNTQFIFAAFILIEGISTGILPNTSSLILYNICNGIIGLSCGAIEAVSFANVVSIWKEKSGPAAQAVGLSINIANVVSPLLFKPFLLPAQTPQHIEYCGNHLNVTSTNSTVEKGEEKTSRIWIPHASISVTMVVISLLVVILECYRLKKDKKKVSEKRDEEEGERVRTESTNESTNKGFKFKEIFFTTICCLVIAVFWAFVCSFLQFWVPFVIYSESNVSYQTTAFMMSAFSLATAIGGFVGLLASITVPPFKMLTVLMAIIIVGHLVLLIGSSHSEAVLWVGGLLQTLCFGNFYVSVYNLLQETAGINNLKASLYTMSAYLLTAIGVPILIANFIECTPSIFLHYNSFSIVVVTVLLAIIGAALCTQKREVVEERPKGKFQRKYSSRRVSVAGVAL</sequence>
<organism evidence="5 6">
    <name type="scientific">Dinothrombium tinctorium</name>
    <dbReference type="NCBI Taxonomy" id="1965070"/>
    <lineage>
        <taxon>Eukaryota</taxon>
        <taxon>Metazoa</taxon>
        <taxon>Ecdysozoa</taxon>
        <taxon>Arthropoda</taxon>
        <taxon>Chelicerata</taxon>
        <taxon>Arachnida</taxon>
        <taxon>Acari</taxon>
        <taxon>Acariformes</taxon>
        <taxon>Trombidiformes</taxon>
        <taxon>Prostigmata</taxon>
        <taxon>Anystina</taxon>
        <taxon>Parasitengona</taxon>
        <taxon>Trombidioidea</taxon>
        <taxon>Trombidiidae</taxon>
        <taxon>Dinothrombium</taxon>
    </lineage>
</organism>
<dbReference type="PANTHER" id="PTHR23121:SF9">
    <property type="entry name" value="SODIUM-DEPENDENT GLUCOSE TRANSPORTER 1"/>
    <property type="match status" value="1"/>
</dbReference>
<evidence type="ECO:0000256" key="1">
    <source>
        <dbReference type="ARBA" id="ARBA00022692"/>
    </source>
</evidence>
<feature type="transmembrane region" description="Helical" evidence="4">
    <location>
        <begin position="90"/>
        <end position="109"/>
    </location>
</feature>
<dbReference type="AlphaFoldDB" id="A0A443QZ14"/>
<reference evidence="5 6" key="1">
    <citation type="journal article" date="2018" name="Gigascience">
        <title>Genomes of trombidid mites reveal novel predicted allergens and laterally-transferred genes associated with secondary metabolism.</title>
        <authorList>
            <person name="Dong X."/>
            <person name="Chaisiri K."/>
            <person name="Xia D."/>
            <person name="Armstrong S.D."/>
            <person name="Fang Y."/>
            <person name="Donnelly M.J."/>
            <person name="Kadowaki T."/>
            <person name="McGarry J.W."/>
            <person name="Darby A.C."/>
            <person name="Makepeace B.L."/>
        </authorList>
    </citation>
    <scope>NUCLEOTIDE SEQUENCE [LARGE SCALE GENOMIC DNA]</scope>
    <source>
        <strain evidence="5">UoL-WK</strain>
    </source>
</reference>
<protein>
    <submittedName>
        <fullName evidence="5">Sodium-dependent glucose transporter 1-like protein</fullName>
    </submittedName>
</protein>
<feature type="transmembrane region" description="Helical" evidence="4">
    <location>
        <begin position="55"/>
        <end position="83"/>
    </location>
</feature>
<dbReference type="EMBL" id="NCKU01003061">
    <property type="protein sequence ID" value="RWS08259.1"/>
    <property type="molecule type" value="Genomic_DNA"/>
</dbReference>
<keyword evidence="5" id="KW-0813">Transport</keyword>
<keyword evidence="1 4" id="KW-0812">Transmembrane</keyword>
<name>A0A443QZ14_9ACAR</name>
<evidence type="ECO:0000256" key="4">
    <source>
        <dbReference type="SAM" id="Phobius"/>
    </source>
</evidence>
<dbReference type="OrthoDB" id="10534712at2759"/>
<feature type="transmembrane region" description="Helical" evidence="4">
    <location>
        <begin position="305"/>
        <end position="329"/>
    </location>
</feature>
<dbReference type="STRING" id="1965070.A0A443QZ14"/>
<feature type="transmembrane region" description="Helical" evidence="4">
    <location>
        <begin position="211"/>
        <end position="240"/>
    </location>
</feature>
<keyword evidence="6" id="KW-1185">Reference proteome</keyword>
<proteinExistence type="predicted"/>
<dbReference type="GO" id="GO:0022857">
    <property type="term" value="F:transmembrane transporter activity"/>
    <property type="evidence" value="ECO:0007669"/>
    <property type="project" value="InterPro"/>
</dbReference>
<dbReference type="SUPFAM" id="SSF103473">
    <property type="entry name" value="MFS general substrate transporter"/>
    <property type="match status" value="1"/>
</dbReference>
<feature type="transmembrane region" description="Helical" evidence="4">
    <location>
        <begin position="341"/>
        <end position="363"/>
    </location>
</feature>
<dbReference type="Gene3D" id="1.20.1250.20">
    <property type="entry name" value="MFS general substrate transporter like domains"/>
    <property type="match status" value="1"/>
</dbReference>
<feature type="transmembrane region" description="Helical" evidence="4">
    <location>
        <begin position="252"/>
        <end position="274"/>
    </location>
</feature>
<dbReference type="InterPro" id="IPR011701">
    <property type="entry name" value="MFS"/>
</dbReference>
<feature type="transmembrane region" description="Helical" evidence="4">
    <location>
        <begin position="12"/>
        <end position="40"/>
    </location>
</feature>
<evidence type="ECO:0000256" key="2">
    <source>
        <dbReference type="ARBA" id="ARBA00022989"/>
    </source>
</evidence>
<dbReference type="PANTHER" id="PTHR23121">
    <property type="entry name" value="SODIUM-DEPENDENT GLUCOSE TRANSPORTER 1"/>
    <property type="match status" value="1"/>
</dbReference>
<evidence type="ECO:0000256" key="3">
    <source>
        <dbReference type="ARBA" id="ARBA00023136"/>
    </source>
</evidence>
<accession>A0A443QZ14</accession>
<dbReference type="Proteomes" id="UP000285301">
    <property type="component" value="Unassembled WGS sequence"/>
</dbReference>
<dbReference type="InterPro" id="IPR036259">
    <property type="entry name" value="MFS_trans_sf"/>
</dbReference>
<evidence type="ECO:0000313" key="5">
    <source>
        <dbReference type="EMBL" id="RWS08259.1"/>
    </source>
</evidence>
<keyword evidence="2 4" id="KW-1133">Transmembrane helix</keyword>
<keyword evidence="5" id="KW-0762">Sugar transport</keyword>
<keyword evidence="3 4" id="KW-0472">Membrane</keyword>
<feature type="transmembrane region" description="Helical" evidence="4">
    <location>
        <begin position="149"/>
        <end position="172"/>
    </location>
</feature>
<dbReference type="Pfam" id="PF07690">
    <property type="entry name" value="MFS_1"/>
    <property type="match status" value="1"/>
</dbReference>
<comment type="caution">
    <text evidence="5">The sequence shown here is derived from an EMBL/GenBank/DDBJ whole genome shotgun (WGS) entry which is preliminary data.</text>
</comment>
<gene>
    <name evidence="5" type="ORF">B4U79_17794</name>
</gene>
<evidence type="ECO:0000313" key="6">
    <source>
        <dbReference type="Proteomes" id="UP000285301"/>
    </source>
</evidence>